<reference evidence="2" key="1">
    <citation type="submission" date="2021-01" db="EMBL/GenBank/DDBJ databases">
        <title>Caligus Genome Assembly.</title>
        <authorList>
            <person name="Gallardo-Escarate C."/>
        </authorList>
    </citation>
    <scope>NUCLEOTIDE SEQUENCE [LARGE SCALE GENOMIC DNA]</scope>
</reference>
<sequence>MWATAQGTIYLGAQNKKPPVSTHCGSRPNLYFCRTPHWSSAQLEQQLDVDAASK</sequence>
<dbReference type="Proteomes" id="UP000595437">
    <property type="component" value="Chromosome 14"/>
</dbReference>
<name>A0A7T8JY31_CALRO</name>
<keyword evidence="2" id="KW-1185">Reference proteome</keyword>
<dbReference type="AlphaFoldDB" id="A0A7T8JY31"/>
<accession>A0A7T8JY31</accession>
<protein>
    <submittedName>
        <fullName evidence="1">Uncharacterized protein</fullName>
    </submittedName>
</protein>
<dbReference type="EMBL" id="CP045903">
    <property type="protein sequence ID" value="QQP39398.1"/>
    <property type="molecule type" value="Genomic_DNA"/>
</dbReference>
<evidence type="ECO:0000313" key="1">
    <source>
        <dbReference type="EMBL" id="QQP39398.1"/>
    </source>
</evidence>
<gene>
    <name evidence="1" type="ORF">FKW44_020269</name>
</gene>
<organism evidence="1 2">
    <name type="scientific">Caligus rogercresseyi</name>
    <name type="common">Sea louse</name>
    <dbReference type="NCBI Taxonomy" id="217165"/>
    <lineage>
        <taxon>Eukaryota</taxon>
        <taxon>Metazoa</taxon>
        <taxon>Ecdysozoa</taxon>
        <taxon>Arthropoda</taxon>
        <taxon>Crustacea</taxon>
        <taxon>Multicrustacea</taxon>
        <taxon>Hexanauplia</taxon>
        <taxon>Copepoda</taxon>
        <taxon>Siphonostomatoida</taxon>
        <taxon>Caligidae</taxon>
        <taxon>Caligus</taxon>
    </lineage>
</organism>
<evidence type="ECO:0000313" key="2">
    <source>
        <dbReference type="Proteomes" id="UP000595437"/>
    </source>
</evidence>
<proteinExistence type="predicted"/>